<feature type="region of interest" description="Disordered" evidence="2">
    <location>
        <begin position="201"/>
        <end position="222"/>
    </location>
</feature>
<dbReference type="InterPro" id="IPR036691">
    <property type="entry name" value="Endo/exonu/phosph_ase_sf"/>
</dbReference>
<dbReference type="InterPro" id="IPR001356">
    <property type="entry name" value="HD"/>
</dbReference>
<dbReference type="PANTHER" id="PTHR12121:SF36">
    <property type="entry name" value="ENDONUCLEASE_EXONUCLEASE_PHOSPHATASE DOMAIN-CONTAINING PROTEIN"/>
    <property type="match status" value="1"/>
</dbReference>
<dbReference type="PROSITE" id="PS51450">
    <property type="entry name" value="LRR"/>
    <property type="match status" value="1"/>
</dbReference>
<proteinExistence type="predicted"/>
<dbReference type="Gene3D" id="3.60.10.10">
    <property type="entry name" value="Endonuclease/exonuclease/phosphatase"/>
    <property type="match status" value="2"/>
</dbReference>
<accession>A0ABQ8YVU8</accession>
<dbReference type="PANTHER" id="PTHR12121">
    <property type="entry name" value="CARBON CATABOLITE REPRESSOR PROTEIN 4"/>
    <property type="match status" value="1"/>
</dbReference>
<feature type="region of interest" description="Disordered" evidence="2">
    <location>
        <begin position="609"/>
        <end position="631"/>
    </location>
</feature>
<evidence type="ECO:0000256" key="2">
    <source>
        <dbReference type="SAM" id="MobiDB-lite"/>
    </source>
</evidence>
<dbReference type="Gene3D" id="1.10.10.60">
    <property type="entry name" value="Homeodomain-like"/>
    <property type="match status" value="1"/>
</dbReference>
<dbReference type="SUPFAM" id="SSF46689">
    <property type="entry name" value="Homeodomain-like"/>
    <property type="match status" value="1"/>
</dbReference>
<evidence type="ECO:0000313" key="4">
    <source>
        <dbReference type="Proteomes" id="UP001150062"/>
    </source>
</evidence>
<dbReference type="SUPFAM" id="SSF56219">
    <property type="entry name" value="DNase I-like"/>
    <property type="match status" value="1"/>
</dbReference>
<name>A0ABQ8YVU8_9EUKA</name>
<feature type="compositionally biased region" description="Basic residues" evidence="2">
    <location>
        <begin position="455"/>
        <end position="464"/>
    </location>
</feature>
<reference evidence="3" key="1">
    <citation type="submission" date="2022-08" db="EMBL/GenBank/DDBJ databases">
        <title>Novel sulfate-reducing endosymbionts in the free-living metamonad Anaeramoeba.</title>
        <authorList>
            <person name="Jerlstrom-Hultqvist J."/>
            <person name="Cepicka I."/>
            <person name="Gallot-Lavallee L."/>
            <person name="Salas-Leiva D."/>
            <person name="Curtis B.A."/>
            <person name="Zahonova K."/>
            <person name="Pipaliya S."/>
            <person name="Dacks J."/>
            <person name="Roger A.J."/>
        </authorList>
    </citation>
    <scope>NUCLEOTIDE SEQUENCE</scope>
    <source>
        <strain evidence="3">Schooner1</strain>
    </source>
</reference>
<feature type="compositionally biased region" description="Basic and acidic residues" evidence="2">
    <location>
        <begin position="423"/>
        <end position="440"/>
    </location>
</feature>
<dbReference type="EMBL" id="JAOAOG010000109">
    <property type="protein sequence ID" value="KAJ6248709.1"/>
    <property type="molecule type" value="Genomic_DNA"/>
</dbReference>
<feature type="compositionally biased region" description="Low complexity" evidence="2">
    <location>
        <begin position="209"/>
        <end position="222"/>
    </location>
</feature>
<dbReference type="InterPro" id="IPR009057">
    <property type="entry name" value="Homeodomain-like_sf"/>
</dbReference>
<dbReference type="Gene3D" id="3.80.10.10">
    <property type="entry name" value="Ribonuclease Inhibitor"/>
    <property type="match status" value="1"/>
</dbReference>
<dbReference type="SUPFAM" id="SSF52058">
    <property type="entry name" value="L domain-like"/>
    <property type="match status" value="1"/>
</dbReference>
<comment type="caution">
    <text evidence="3">The sequence shown here is derived from an EMBL/GenBank/DDBJ whole genome shotgun (WGS) entry which is preliminary data.</text>
</comment>
<organism evidence="3 4">
    <name type="scientific">Anaeramoeba flamelloides</name>
    <dbReference type="NCBI Taxonomy" id="1746091"/>
    <lineage>
        <taxon>Eukaryota</taxon>
        <taxon>Metamonada</taxon>
        <taxon>Anaeramoebidae</taxon>
        <taxon>Anaeramoeba</taxon>
    </lineage>
</organism>
<dbReference type="Proteomes" id="UP001150062">
    <property type="component" value="Unassembled WGS sequence"/>
</dbReference>
<feature type="compositionally biased region" description="Basic and acidic residues" evidence="2">
    <location>
        <begin position="613"/>
        <end position="626"/>
    </location>
</feature>
<dbReference type="InterPro" id="IPR050410">
    <property type="entry name" value="CCR4/nocturin_mRNA_transcr"/>
</dbReference>
<dbReference type="InterPro" id="IPR032675">
    <property type="entry name" value="LRR_dom_sf"/>
</dbReference>
<keyword evidence="4" id="KW-1185">Reference proteome</keyword>
<feature type="region of interest" description="Disordered" evidence="2">
    <location>
        <begin position="566"/>
        <end position="595"/>
    </location>
</feature>
<feature type="region of interest" description="Disordered" evidence="2">
    <location>
        <begin position="423"/>
        <end position="464"/>
    </location>
</feature>
<evidence type="ECO:0000256" key="1">
    <source>
        <dbReference type="SAM" id="Coils"/>
    </source>
</evidence>
<gene>
    <name evidence="3" type="ORF">M0813_17443</name>
</gene>
<keyword evidence="1" id="KW-0175">Coiled coil</keyword>
<feature type="region of interest" description="Disordered" evidence="2">
    <location>
        <begin position="906"/>
        <end position="938"/>
    </location>
</feature>
<dbReference type="CDD" id="cd00086">
    <property type="entry name" value="homeodomain"/>
    <property type="match status" value="1"/>
</dbReference>
<feature type="compositionally biased region" description="Polar residues" evidence="2">
    <location>
        <begin position="929"/>
        <end position="938"/>
    </location>
</feature>
<feature type="coiled-coil region" evidence="1">
    <location>
        <begin position="768"/>
        <end position="806"/>
    </location>
</feature>
<dbReference type="InterPro" id="IPR001611">
    <property type="entry name" value="Leu-rich_rpt"/>
</dbReference>
<sequence>MSIKLFQDYNIYTQKEGELIFDKFRFESLEEEYFEEDLALQNEIHSKYYNVSLYNKQCLDLKLDQLFQKKIFKKSNNINEIIYDDFNFQIFNNDIESDCTNSFEDILIKPIFNDFLEQQFLPDQQTKNNYGLGKITKQKQSSNNFFESSAKELFYYSSPSSSYSNPLVLNLNSSSSNSEGAFQDKCLLGTKIQTKKTAAKLEISKRKNSNGTNKNNNSSKLKSNIYSTGLCDKKNQNQNEIETFSGKKEQTRDEKKLLKLIGNLVLKATSKKEIDFLTSFQRSYLEEKKKIEVDNQKWIQIYQNKVAQNQFRNNGVSNVDLLKIKKYFKSLSQALDKIFLKQLNQYTQINQTPKKRKRLYNQVDNNNQDISNLENTKIKKLSKLSKKPTDNNLGCDNKDLFLSKNNNKINNNLLNFNQKNEKVTKNEKMSIKGQKPDQIKRKSTTNKYKQGNGKKTNRTTKNHKKACLKQRHNNNLKIINSNENDLLSKKGLKSSKQISYIKRKRLNPIGKEMLNNWIQDRILSNSGPYATLEEKIKLSKETKISCKQITSYLGNARNKIKRLVKRGEIIKPKMSNQKKEKQKQKQNKQEELQFPIQEKKEQAQEFFLNLGDDNEKEKEKEKEEQKKKKKRIKNQCLPSSIGFLTRLEKLDLHSNLIPHLPYEISHLFTLQEINLTSNPIANNLPNELLLSARNLTQFYLHSAIPKFTKLMRPWINGSREILSMVPQREFLGKESIVVMSFNILSNTYANKELYIYTPNFAIDWMYRRKKIVQEIFRLEDEQQQQQQNQQNRKQQQQQQQKQEQNHFFKNLFGNKNSRISKQFYINEQEEKKIPDIICLQEVEWGQFKEFFEPKFDEWGYSGIFKIKARYWNMPKGEADRVDGVAIFFSKSKFDYIKHTSIDFPDVAQRKNRNGGPSEGCPRSIGDKGSSCTNPGSEM</sequence>
<protein>
    <submittedName>
        <fullName evidence="3">Ccr4-not transcription complex subunit 6-like</fullName>
    </submittedName>
</protein>
<evidence type="ECO:0000313" key="3">
    <source>
        <dbReference type="EMBL" id="KAJ6248709.1"/>
    </source>
</evidence>